<reference evidence="2 3" key="1">
    <citation type="journal article" date="2021" name="BMC Biol.">
        <title>Horizontally acquired antibacterial genes associated with adaptive radiation of ladybird beetles.</title>
        <authorList>
            <person name="Li H.S."/>
            <person name="Tang X.F."/>
            <person name="Huang Y.H."/>
            <person name="Xu Z.Y."/>
            <person name="Chen M.L."/>
            <person name="Du X.Y."/>
            <person name="Qiu B.Y."/>
            <person name="Chen P.T."/>
            <person name="Zhang W."/>
            <person name="Slipinski A."/>
            <person name="Escalona H.E."/>
            <person name="Waterhouse R.M."/>
            <person name="Zwick A."/>
            <person name="Pang H."/>
        </authorList>
    </citation>
    <scope>NUCLEOTIDE SEQUENCE [LARGE SCALE GENOMIC DNA]</scope>
    <source>
        <strain evidence="2">SYSU2018</strain>
    </source>
</reference>
<evidence type="ECO:0000256" key="1">
    <source>
        <dbReference type="SAM" id="MobiDB-lite"/>
    </source>
</evidence>
<organism evidence="2 3">
    <name type="scientific">Cryptolaemus montrouzieri</name>
    <dbReference type="NCBI Taxonomy" id="559131"/>
    <lineage>
        <taxon>Eukaryota</taxon>
        <taxon>Metazoa</taxon>
        <taxon>Ecdysozoa</taxon>
        <taxon>Arthropoda</taxon>
        <taxon>Hexapoda</taxon>
        <taxon>Insecta</taxon>
        <taxon>Pterygota</taxon>
        <taxon>Neoptera</taxon>
        <taxon>Endopterygota</taxon>
        <taxon>Coleoptera</taxon>
        <taxon>Polyphaga</taxon>
        <taxon>Cucujiformia</taxon>
        <taxon>Coccinelloidea</taxon>
        <taxon>Coccinellidae</taxon>
        <taxon>Scymninae</taxon>
        <taxon>Scymnini</taxon>
        <taxon>Cryptolaemus</taxon>
    </lineage>
</organism>
<sequence>MKTQTERRKYVEDRHRENRQIRELERTLEKIWQGYGEQYLRNSEENMEYASSKEKTKLYNNEESGNDSERQADQLDEEEIVVVVISKESIKPLKNSKIEEHHYRND</sequence>
<comment type="caution">
    <text evidence="2">The sequence shown here is derived from an EMBL/GenBank/DDBJ whole genome shotgun (WGS) entry which is preliminary data.</text>
</comment>
<dbReference type="Proteomes" id="UP001516400">
    <property type="component" value="Unassembled WGS sequence"/>
</dbReference>
<evidence type="ECO:0000313" key="3">
    <source>
        <dbReference type="Proteomes" id="UP001516400"/>
    </source>
</evidence>
<keyword evidence="3" id="KW-1185">Reference proteome</keyword>
<protein>
    <submittedName>
        <fullName evidence="2">Uncharacterized protein</fullName>
    </submittedName>
</protein>
<dbReference type="EMBL" id="JABFTP020000165">
    <property type="protein sequence ID" value="KAL3284917.1"/>
    <property type="molecule type" value="Genomic_DNA"/>
</dbReference>
<gene>
    <name evidence="2" type="ORF">HHI36_019049</name>
</gene>
<feature type="region of interest" description="Disordered" evidence="1">
    <location>
        <begin position="46"/>
        <end position="78"/>
    </location>
</feature>
<dbReference type="AlphaFoldDB" id="A0ABD2P1U1"/>
<name>A0ABD2P1U1_9CUCU</name>
<accession>A0ABD2P1U1</accession>
<evidence type="ECO:0000313" key="2">
    <source>
        <dbReference type="EMBL" id="KAL3284917.1"/>
    </source>
</evidence>
<proteinExistence type="predicted"/>